<sequence>MPATPPGSERRFRPEVQGLRAVAVLLVLVYHLNPALLPGGYVGVDVFFVISGFLITSLLYREATEHGRVSIRGFYVRRVRRLLPAATVVLLGTGVLSFFVLPITRLTDTAWQLAASAFYVENLYLARQAVDYLASDTPPSPVQHFWSLSVEEQFYVVWPLLFAVWALTRRRWRTTARALTVLLGSVLVLSFACSVVLTSQESASAYFLPTTRAWELAVGGLLAVGLAHGSLPERVRTPLGWLGLAAVVASAVAYDDATPFPGWAAALPVLGTAAVIAAEQGSGRLTASALLGTAPARWVGDVSYSLYLWHWPLIVFALVLTGRDGLGPLDTVVVAGLSVLLAWATKVWVEDPVRDRGLVRSGRSALAVATAGMVSVAAVGGAAYLQVDRSGSVTFDPSVHTGPAAIGRSADSEGEWTYPSPVRAEDDLPLLYDDDCQASKEDSDPASAQCVYGAEDAGTTVAVVGDSHSAQWFPALHEMAGERDWRLFLYTKSSCAFTDTMTADAEGGAYEECQEWNRGVVEEFAELAPDLVFTSSSTTSRPFGAETIEEGKTAIAEGMHRLWQDVAEVSGPIVAIRDTPRHQRDVVECVSANLDQPERCEVSEGEAFEHADPQEEAVLALGDEAHLLDLSDRFCVDGACPAVIGNVMIYRDAGHITETYIRLLTHDLGSRLDRALS</sequence>
<dbReference type="GO" id="GO:0016746">
    <property type="term" value="F:acyltransferase activity"/>
    <property type="evidence" value="ECO:0007669"/>
    <property type="project" value="UniProtKB-KW"/>
</dbReference>
<dbReference type="EMBL" id="JAUUCC010000182">
    <property type="protein sequence ID" value="MEE2055452.1"/>
    <property type="molecule type" value="Genomic_DNA"/>
</dbReference>
<evidence type="ECO:0000256" key="1">
    <source>
        <dbReference type="SAM" id="Phobius"/>
    </source>
</evidence>
<feature type="transmembrane region" description="Helical" evidence="1">
    <location>
        <begin position="260"/>
        <end position="278"/>
    </location>
</feature>
<keyword evidence="1" id="KW-0472">Membrane</keyword>
<feature type="domain" description="SGNH" evidence="3">
    <location>
        <begin position="436"/>
        <end position="666"/>
    </location>
</feature>
<dbReference type="Proteomes" id="UP001348641">
    <property type="component" value="Unassembled WGS sequence"/>
</dbReference>
<dbReference type="InterPro" id="IPR050879">
    <property type="entry name" value="Acyltransferase_3"/>
</dbReference>
<keyword evidence="1" id="KW-0812">Transmembrane</keyword>
<feature type="transmembrane region" description="Helical" evidence="1">
    <location>
        <begin position="298"/>
        <end position="320"/>
    </location>
</feature>
<protein>
    <submittedName>
        <fullName evidence="4">Acyltransferase family protein</fullName>
        <ecNumber evidence="4">2.3.1.-</ecNumber>
    </submittedName>
</protein>
<dbReference type="EC" id="2.3.1.-" evidence="4"/>
<keyword evidence="4" id="KW-0012">Acyltransferase</keyword>
<dbReference type="RefSeq" id="WP_330162206.1">
    <property type="nucleotide sequence ID" value="NZ_BAAAJA010000009.1"/>
</dbReference>
<evidence type="ECO:0000313" key="5">
    <source>
        <dbReference type="Proteomes" id="UP001348641"/>
    </source>
</evidence>
<feature type="transmembrane region" description="Helical" evidence="1">
    <location>
        <begin position="365"/>
        <end position="385"/>
    </location>
</feature>
<dbReference type="Pfam" id="PF19040">
    <property type="entry name" value="SGNH"/>
    <property type="match status" value="1"/>
</dbReference>
<feature type="transmembrane region" description="Helical" evidence="1">
    <location>
        <begin position="42"/>
        <end position="61"/>
    </location>
</feature>
<gene>
    <name evidence="4" type="ORF">Q8A49_33645</name>
</gene>
<evidence type="ECO:0000259" key="2">
    <source>
        <dbReference type="Pfam" id="PF01757"/>
    </source>
</evidence>
<evidence type="ECO:0000259" key="3">
    <source>
        <dbReference type="Pfam" id="PF19040"/>
    </source>
</evidence>
<feature type="transmembrane region" description="Helical" evidence="1">
    <location>
        <begin position="82"/>
        <end position="103"/>
    </location>
</feature>
<accession>A0ABU7L3F0</accession>
<feature type="domain" description="Acyltransferase 3" evidence="2">
    <location>
        <begin position="15"/>
        <end position="345"/>
    </location>
</feature>
<dbReference type="InterPro" id="IPR002656">
    <property type="entry name" value="Acyl_transf_3_dom"/>
</dbReference>
<proteinExistence type="predicted"/>
<dbReference type="PANTHER" id="PTHR23028:SF53">
    <property type="entry name" value="ACYL_TRANSF_3 DOMAIN-CONTAINING PROTEIN"/>
    <property type="match status" value="1"/>
</dbReference>
<dbReference type="InterPro" id="IPR043968">
    <property type="entry name" value="SGNH"/>
</dbReference>
<comment type="caution">
    <text evidence="4">The sequence shown here is derived from an EMBL/GenBank/DDBJ whole genome shotgun (WGS) entry which is preliminary data.</text>
</comment>
<feature type="transmembrane region" description="Helical" evidence="1">
    <location>
        <begin position="238"/>
        <end position="254"/>
    </location>
</feature>
<organism evidence="4 5">
    <name type="scientific">Nocardiopsis tropica</name>
    <dbReference type="NCBI Taxonomy" id="109330"/>
    <lineage>
        <taxon>Bacteria</taxon>
        <taxon>Bacillati</taxon>
        <taxon>Actinomycetota</taxon>
        <taxon>Actinomycetes</taxon>
        <taxon>Streptosporangiales</taxon>
        <taxon>Nocardiopsidaceae</taxon>
        <taxon>Nocardiopsis</taxon>
    </lineage>
</organism>
<keyword evidence="4" id="KW-0808">Transferase</keyword>
<feature type="transmembrane region" description="Helical" evidence="1">
    <location>
        <begin position="145"/>
        <end position="167"/>
    </location>
</feature>
<dbReference type="PANTHER" id="PTHR23028">
    <property type="entry name" value="ACETYLTRANSFERASE"/>
    <property type="match status" value="1"/>
</dbReference>
<feature type="transmembrane region" description="Helical" evidence="1">
    <location>
        <begin position="326"/>
        <end position="344"/>
    </location>
</feature>
<name>A0ABU7L3F0_9ACTN</name>
<dbReference type="Pfam" id="PF01757">
    <property type="entry name" value="Acyl_transf_3"/>
    <property type="match status" value="1"/>
</dbReference>
<evidence type="ECO:0000313" key="4">
    <source>
        <dbReference type="EMBL" id="MEE2055452.1"/>
    </source>
</evidence>
<keyword evidence="1" id="KW-1133">Transmembrane helix</keyword>
<reference evidence="4 5" key="1">
    <citation type="submission" date="2023-07" db="EMBL/GenBank/DDBJ databases">
        <authorList>
            <person name="Girao M."/>
            <person name="Carvalho M.F."/>
        </authorList>
    </citation>
    <scope>NUCLEOTIDE SEQUENCE [LARGE SCALE GENOMIC DNA]</scope>
    <source>
        <strain evidence="4 5">66/93</strain>
    </source>
</reference>
<feature type="transmembrane region" description="Helical" evidence="1">
    <location>
        <begin position="179"/>
        <end position="199"/>
    </location>
</feature>
<feature type="transmembrane region" description="Helical" evidence="1">
    <location>
        <begin position="211"/>
        <end position="231"/>
    </location>
</feature>